<gene>
    <name evidence="2" type="ORF">ACA1_058360</name>
</gene>
<proteinExistence type="predicted"/>
<keyword evidence="3" id="KW-1185">Reference proteome</keyword>
<evidence type="ECO:0000313" key="2">
    <source>
        <dbReference type="EMBL" id="ELR17180.1"/>
    </source>
</evidence>
<sequence length="469" mass="51840">MSGYGDPVTSATTIRPVMLRHVMEGGAPKVQVFVPTEGVRRVRLLRMRLSTNPPQLETVRINQQELEAGMPPEVPGVYTSNWNIDARVQPDGTESVRLYVYIADSVSPFNLDTTSPLRLTTTTKYLKMIDADRYPYQQDWSVRPSRTLSAELNLGNRSSNCPHVVKVRAWAPELAKCGLSLDALCMKPEGRYSMDTMEGWLAWKQGVLNIGPDCAALLHDLEVCCDERDHSLATREDADPWLRQIPFSDFREALFDCVESLPDSLCAWHHVENFYTADVAGPVTQRRVFSLKSLCDRLLFSEHELRPYLWEVYRSCLAPRLYSDQIWLIDGEQWQTRGYPASGSYFEPEAYLSEMCIEGPWGYFGDTWDFPASPYNSNGIMGNLDRFSNELPSDVILPGLPGGESCPSRRPLSVTLAPEQGVALDGTGTGGGGDGTGGDTEGGSSTTGEVPVADDTTCRRSAGDGTGCP</sequence>
<dbReference type="KEGG" id="acan:ACA1_058360"/>
<dbReference type="VEuPathDB" id="AmoebaDB:ACA1_058360"/>
<dbReference type="GeneID" id="14918524"/>
<dbReference type="EMBL" id="KB007974">
    <property type="protein sequence ID" value="ELR17180.1"/>
    <property type="molecule type" value="Genomic_DNA"/>
</dbReference>
<organism evidence="2 3">
    <name type="scientific">Acanthamoeba castellanii (strain ATCC 30010 / Neff)</name>
    <dbReference type="NCBI Taxonomy" id="1257118"/>
    <lineage>
        <taxon>Eukaryota</taxon>
        <taxon>Amoebozoa</taxon>
        <taxon>Discosea</taxon>
        <taxon>Longamoebia</taxon>
        <taxon>Centramoebida</taxon>
        <taxon>Acanthamoebidae</taxon>
        <taxon>Acanthamoeba</taxon>
    </lineage>
</organism>
<protein>
    <submittedName>
        <fullName evidence="2">Uncharacterized protein</fullName>
    </submittedName>
</protein>
<dbReference type="Proteomes" id="UP000011083">
    <property type="component" value="Unassembled WGS sequence"/>
</dbReference>
<evidence type="ECO:0000256" key="1">
    <source>
        <dbReference type="SAM" id="MobiDB-lite"/>
    </source>
</evidence>
<evidence type="ECO:0000313" key="3">
    <source>
        <dbReference type="Proteomes" id="UP000011083"/>
    </source>
</evidence>
<accession>L8GW02</accession>
<feature type="compositionally biased region" description="Gly residues" evidence="1">
    <location>
        <begin position="427"/>
        <end position="441"/>
    </location>
</feature>
<reference evidence="2 3" key="1">
    <citation type="journal article" date="2013" name="Genome Biol.">
        <title>Genome of Acanthamoeba castellanii highlights extensive lateral gene transfer and early evolution of tyrosine kinase signaling.</title>
        <authorList>
            <person name="Clarke M."/>
            <person name="Lohan A.J."/>
            <person name="Liu B."/>
            <person name="Lagkouvardos I."/>
            <person name="Roy S."/>
            <person name="Zafar N."/>
            <person name="Bertelli C."/>
            <person name="Schilde C."/>
            <person name="Kianianmomeni A."/>
            <person name="Burglin T.R."/>
            <person name="Frech C."/>
            <person name="Turcotte B."/>
            <person name="Kopec K.O."/>
            <person name="Synnott J.M."/>
            <person name="Choo C."/>
            <person name="Paponov I."/>
            <person name="Finkler A."/>
            <person name="Soon Heng Tan C."/>
            <person name="Hutchins A.P."/>
            <person name="Weinmeier T."/>
            <person name="Rattei T."/>
            <person name="Chu J.S."/>
            <person name="Gimenez G."/>
            <person name="Irimia M."/>
            <person name="Rigden D.J."/>
            <person name="Fitzpatrick D.A."/>
            <person name="Lorenzo-Morales J."/>
            <person name="Bateman A."/>
            <person name="Chiu C.H."/>
            <person name="Tang P."/>
            <person name="Hegemann P."/>
            <person name="Fromm H."/>
            <person name="Raoult D."/>
            <person name="Greub G."/>
            <person name="Miranda-Saavedra D."/>
            <person name="Chen N."/>
            <person name="Nash P."/>
            <person name="Ginger M.L."/>
            <person name="Horn M."/>
            <person name="Schaap P."/>
            <person name="Caler L."/>
            <person name="Loftus B."/>
        </authorList>
    </citation>
    <scope>NUCLEOTIDE SEQUENCE [LARGE SCALE GENOMIC DNA]</scope>
    <source>
        <strain evidence="2 3">Neff</strain>
    </source>
</reference>
<name>L8GW02_ACACF</name>
<dbReference type="RefSeq" id="XP_004339193.1">
    <property type="nucleotide sequence ID" value="XM_004339145.1"/>
</dbReference>
<feature type="region of interest" description="Disordered" evidence="1">
    <location>
        <begin position="422"/>
        <end position="469"/>
    </location>
</feature>
<dbReference type="AlphaFoldDB" id="L8GW02"/>